<evidence type="ECO:0000256" key="2">
    <source>
        <dbReference type="ARBA" id="ARBA00022525"/>
    </source>
</evidence>
<sequence>PDPTTEVDPHADHEAGEEPTTTPDPTTEEPTKECSSEEEHQEGEHATEGQSHEEHQAGEHTEQPSKVDVLVDELSKEIGLSIEKSEDNSAVNIVVSEEIGVGIANEALEKENTTMEVKDGVLEIKIENTIIKASKELTIIEKNASERYEIMSDGMISKYTLKAPVALESASVLSFSVAAESVTEPQWDLVYTINTNENTIQYANGEVKSFQPTANMKLLVDANGNIQEPVLDIIEDTDGTPTDPVDNEPGDTDGTPTDPVDNEPGDTDGTPTNPVDNEPGDTDGTPTDPVNNEVEDNTSELPKTGANMLGSISTMVIGAASILTGGLAFNRKKKK</sequence>
<dbReference type="Pfam" id="PF00746">
    <property type="entry name" value="Gram_pos_anchor"/>
    <property type="match status" value="1"/>
</dbReference>
<evidence type="ECO:0000256" key="3">
    <source>
        <dbReference type="ARBA" id="ARBA00022729"/>
    </source>
</evidence>
<keyword evidence="6" id="KW-0472">Membrane</keyword>
<keyword evidence="3" id="KW-0732">Signal</keyword>
<dbReference type="EMBL" id="FQWX01000002">
    <property type="protein sequence ID" value="SHG49328.1"/>
    <property type="molecule type" value="Genomic_DNA"/>
</dbReference>
<organism evidence="8 9">
    <name type="scientific">Asaccharospora irregularis DSM 2635</name>
    <dbReference type="NCBI Taxonomy" id="1121321"/>
    <lineage>
        <taxon>Bacteria</taxon>
        <taxon>Bacillati</taxon>
        <taxon>Bacillota</taxon>
        <taxon>Clostridia</taxon>
        <taxon>Peptostreptococcales</taxon>
        <taxon>Peptostreptococcaceae</taxon>
        <taxon>Asaccharospora</taxon>
    </lineage>
</organism>
<keyword evidence="6" id="KW-0812">Transmembrane</keyword>
<evidence type="ECO:0000256" key="5">
    <source>
        <dbReference type="SAM" id="MobiDB-lite"/>
    </source>
</evidence>
<feature type="compositionally biased region" description="Basic and acidic residues" evidence="5">
    <location>
        <begin position="29"/>
        <end position="65"/>
    </location>
</feature>
<dbReference type="AlphaFoldDB" id="A0A1M5K9A6"/>
<protein>
    <recommendedName>
        <fullName evidence="7">Gram-positive cocci surface proteins LPxTG domain-containing protein</fullName>
    </recommendedName>
</protein>
<gene>
    <name evidence="8" type="ORF">SAMN04488530_102175</name>
</gene>
<accession>A0A1M5K9A6</accession>
<dbReference type="STRING" id="1121321.SAMN04488530_102175"/>
<evidence type="ECO:0000259" key="7">
    <source>
        <dbReference type="Pfam" id="PF00746"/>
    </source>
</evidence>
<dbReference type="Proteomes" id="UP000243255">
    <property type="component" value="Unassembled WGS sequence"/>
</dbReference>
<reference evidence="9" key="1">
    <citation type="submission" date="2016-11" db="EMBL/GenBank/DDBJ databases">
        <authorList>
            <person name="Varghese N."/>
            <person name="Submissions S."/>
        </authorList>
    </citation>
    <scope>NUCLEOTIDE SEQUENCE [LARGE SCALE GENOMIC DNA]</scope>
    <source>
        <strain evidence="9">DSM 2635</strain>
    </source>
</reference>
<name>A0A1M5K9A6_9FIRM</name>
<keyword evidence="2" id="KW-0964">Secreted</keyword>
<feature type="domain" description="Gram-positive cocci surface proteins LPxTG" evidence="7">
    <location>
        <begin position="296"/>
        <end position="335"/>
    </location>
</feature>
<keyword evidence="9" id="KW-1185">Reference proteome</keyword>
<proteinExistence type="predicted"/>
<keyword evidence="1" id="KW-0134">Cell wall</keyword>
<evidence type="ECO:0000313" key="8">
    <source>
        <dbReference type="EMBL" id="SHG49328.1"/>
    </source>
</evidence>
<evidence type="ECO:0000256" key="1">
    <source>
        <dbReference type="ARBA" id="ARBA00022512"/>
    </source>
</evidence>
<feature type="region of interest" description="Disordered" evidence="5">
    <location>
        <begin position="235"/>
        <end position="306"/>
    </location>
</feature>
<keyword evidence="6" id="KW-1133">Transmembrane helix</keyword>
<keyword evidence="4" id="KW-0572">Peptidoglycan-anchor</keyword>
<feature type="non-terminal residue" evidence="8">
    <location>
        <position position="1"/>
    </location>
</feature>
<dbReference type="RefSeq" id="WP_242948797.1">
    <property type="nucleotide sequence ID" value="NZ_FQWX01000002.1"/>
</dbReference>
<feature type="compositionally biased region" description="Basic and acidic residues" evidence="5">
    <location>
        <begin position="7"/>
        <end position="16"/>
    </location>
</feature>
<feature type="region of interest" description="Disordered" evidence="5">
    <location>
        <begin position="1"/>
        <end position="66"/>
    </location>
</feature>
<evidence type="ECO:0000313" key="9">
    <source>
        <dbReference type="Proteomes" id="UP000243255"/>
    </source>
</evidence>
<evidence type="ECO:0000256" key="4">
    <source>
        <dbReference type="ARBA" id="ARBA00023088"/>
    </source>
</evidence>
<feature type="transmembrane region" description="Helical" evidence="6">
    <location>
        <begin position="308"/>
        <end position="329"/>
    </location>
</feature>
<dbReference type="InterPro" id="IPR019931">
    <property type="entry name" value="LPXTG_anchor"/>
</dbReference>
<evidence type="ECO:0000256" key="6">
    <source>
        <dbReference type="SAM" id="Phobius"/>
    </source>
</evidence>